<dbReference type="Pfam" id="PF01087">
    <property type="entry name" value="GalP_UDP_transf"/>
    <property type="match status" value="1"/>
</dbReference>
<comment type="pathway">
    <text evidence="2">Carbohydrate metabolism; galactose metabolism.</text>
</comment>
<proteinExistence type="predicted"/>
<dbReference type="PROSITE" id="PS00117">
    <property type="entry name" value="GAL_P_UDP_TRANSF_I"/>
    <property type="match status" value="1"/>
</dbReference>
<dbReference type="Proteomes" id="UP000243686">
    <property type="component" value="Unassembled WGS sequence"/>
</dbReference>
<organism evidence="10 11">
    <name type="scientific">Opisthorchis viverrini</name>
    <name type="common">Southeast Asian liver fluke</name>
    <dbReference type="NCBI Taxonomy" id="6198"/>
    <lineage>
        <taxon>Eukaryota</taxon>
        <taxon>Metazoa</taxon>
        <taxon>Spiralia</taxon>
        <taxon>Lophotrochozoa</taxon>
        <taxon>Platyhelminthes</taxon>
        <taxon>Trematoda</taxon>
        <taxon>Digenea</taxon>
        <taxon>Opisthorchiida</taxon>
        <taxon>Opisthorchiata</taxon>
        <taxon>Opisthorchiidae</taxon>
        <taxon>Opisthorchis</taxon>
    </lineage>
</organism>
<dbReference type="SUPFAM" id="SSF54197">
    <property type="entry name" value="HIT-like"/>
    <property type="match status" value="1"/>
</dbReference>
<dbReference type="InterPro" id="IPR036265">
    <property type="entry name" value="HIT-like_sf"/>
</dbReference>
<dbReference type="Gene3D" id="3.30.428.10">
    <property type="entry name" value="HIT-like"/>
    <property type="match status" value="1"/>
</dbReference>
<dbReference type="PANTHER" id="PTHR11943:SF1">
    <property type="entry name" value="GALACTOSE-1-PHOSPHATE URIDYLYLTRANSFERASE"/>
    <property type="match status" value="1"/>
</dbReference>
<protein>
    <recommendedName>
        <fullName evidence="8">UDP-glucose--hexose-1-phosphate uridylyltransferase</fullName>
        <ecNumber evidence="3">2.7.7.12</ecNumber>
    </recommendedName>
    <alternativeName>
        <fullName evidence="8">UDP-glucose--hexose-1-phosphate uridylyltransferase</fullName>
    </alternativeName>
</protein>
<evidence type="ECO:0000256" key="5">
    <source>
        <dbReference type="ARBA" id="ARBA00022695"/>
    </source>
</evidence>
<keyword evidence="4 10" id="KW-0808">Transferase</keyword>
<evidence type="ECO:0000256" key="4">
    <source>
        <dbReference type="ARBA" id="ARBA00022679"/>
    </source>
</evidence>
<dbReference type="AlphaFoldDB" id="A0A1S8X6U9"/>
<evidence type="ECO:0000256" key="3">
    <source>
        <dbReference type="ARBA" id="ARBA00012384"/>
    </source>
</evidence>
<dbReference type="InterPro" id="IPR019779">
    <property type="entry name" value="GalP_UDPtransf1_His-AS"/>
</dbReference>
<evidence type="ECO:0000256" key="6">
    <source>
        <dbReference type="ARBA" id="ARBA00023144"/>
    </source>
</evidence>
<keyword evidence="6" id="KW-0299">Galactose metabolism</keyword>
<dbReference type="GO" id="GO:0008108">
    <property type="term" value="F:UDP-glucose:hexose-1-phosphate uridylyltransferase activity"/>
    <property type="evidence" value="ECO:0007669"/>
    <property type="project" value="UniProtKB-EC"/>
</dbReference>
<evidence type="ECO:0000259" key="9">
    <source>
        <dbReference type="Pfam" id="PF01087"/>
    </source>
</evidence>
<evidence type="ECO:0000256" key="8">
    <source>
        <dbReference type="ARBA" id="ARBA00030549"/>
    </source>
</evidence>
<keyword evidence="5" id="KW-0548">Nucleotidyltransferase</keyword>
<dbReference type="InterPro" id="IPR001937">
    <property type="entry name" value="GalP_UDPtransf1"/>
</dbReference>
<dbReference type="InterPro" id="IPR005849">
    <property type="entry name" value="GalP_Utransf_N"/>
</dbReference>
<gene>
    <name evidence="10" type="ORF">X801_01650</name>
</gene>
<accession>A0A1S8X6U9</accession>
<evidence type="ECO:0000256" key="1">
    <source>
        <dbReference type="ARBA" id="ARBA00001107"/>
    </source>
</evidence>
<feature type="domain" description="Galactose-1-phosphate uridyl transferase N-terminal" evidence="9">
    <location>
        <begin position="17"/>
        <end position="107"/>
    </location>
</feature>
<comment type="catalytic activity">
    <reaction evidence="1">
        <text>alpha-D-galactose 1-phosphate + UDP-alpha-D-glucose = alpha-D-glucose 1-phosphate + UDP-alpha-D-galactose</text>
        <dbReference type="Rhea" id="RHEA:13989"/>
        <dbReference type="ChEBI" id="CHEBI:58336"/>
        <dbReference type="ChEBI" id="CHEBI:58601"/>
        <dbReference type="ChEBI" id="CHEBI:58885"/>
        <dbReference type="ChEBI" id="CHEBI:66914"/>
        <dbReference type="EC" id="2.7.7.12"/>
    </reaction>
</comment>
<dbReference type="EC" id="2.7.7.12" evidence="3"/>
<dbReference type="EMBL" id="KV891771">
    <property type="protein sequence ID" value="OON22444.1"/>
    <property type="molecule type" value="Genomic_DNA"/>
</dbReference>
<dbReference type="GO" id="GO:0008270">
    <property type="term" value="F:zinc ion binding"/>
    <property type="evidence" value="ECO:0007669"/>
    <property type="project" value="InterPro"/>
</dbReference>
<keyword evidence="11" id="KW-1185">Reference proteome</keyword>
<keyword evidence="7" id="KW-0119">Carbohydrate metabolism</keyword>
<dbReference type="GO" id="GO:0033499">
    <property type="term" value="P:galactose catabolic process via UDP-galactose, Leloir pathway"/>
    <property type="evidence" value="ECO:0007669"/>
    <property type="project" value="TreeGrafter"/>
</dbReference>
<sequence length="127" mass="14641">MSWMFFLEDTTDESIEDDHLASKALSENPLFAWAPAHGDCQVMCFHPDSNKTLALMSPAEVRRVIDAWCDLTTKYQSQRRYRWLQIFENRGAAVGCSNMHPHCQLFKDVYGLDLVSHEGSSLRFRLV</sequence>
<evidence type="ECO:0000313" key="10">
    <source>
        <dbReference type="EMBL" id="OON22444.1"/>
    </source>
</evidence>
<evidence type="ECO:0000256" key="2">
    <source>
        <dbReference type="ARBA" id="ARBA00004947"/>
    </source>
</evidence>
<dbReference type="PANTHER" id="PTHR11943">
    <property type="entry name" value="GALACTOSE-1-PHOSPHATE URIDYLYLTRANSFERASE"/>
    <property type="match status" value="1"/>
</dbReference>
<name>A0A1S8X6U9_OPIVI</name>
<dbReference type="GO" id="GO:0005737">
    <property type="term" value="C:cytoplasm"/>
    <property type="evidence" value="ECO:0007669"/>
    <property type="project" value="TreeGrafter"/>
</dbReference>
<evidence type="ECO:0000256" key="7">
    <source>
        <dbReference type="ARBA" id="ARBA00023277"/>
    </source>
</evidence>
<evidence type="ECO:0000313" key="11">
    <source>
        <dbReference type="Proteomes" id="UP000243686"/>
    </source>
</evidence>
<reference evidence="10 11" key="1">
    <citation type="submission" date="2015-03" db="EMBL/GenBank/DDBJ databases">
        <title>Draft genome of the nematode, Opisthorchis viverrini.</title>
        <authorList>
            <person name="Mitreva M."/>
        </authorList>
    </citation>
    <scope>NUCLEOTIDE SEQUENCE [LARGE SCALE GENOMIC DNA]</scope>
    <source>
        <strain evidence="10">Khon Kaen</strain>
    </source>
</reference>